<gene>
    <name evidence="1" type="ORF">J2Z69_001296</name>
</gene>
<name>A0ABS4JEY5_9BACL</name>
<organism evidence="1 2">
    <name type="scientific">Paenibacillus shirakamiensis</name>
    <dbReference type="NCBI Taxonomy" id="1265935"/>
    <lineage>
        <taxon>Bacteria</taxon>
        <taxon>Bacillati</taxon>
        <taxon>Bacillota</taxon>
        <taxon>Bacilli</taxon>
        <taxon>Bacillales</taxon>
        <taxon>Paenibacillaceae</taxon>
        <taxon>Paenibacillus</taxon>
    </lineage>
</organism>
<comment type="caution">
    <text evidence="1">The sequence shown here is derived from an EMBL/GenBank/DDBJ whole genome shotgun (WGS) entry which is preliminary data.</text>
</comment>
<protein>
    <recommendedName>
        <fullName evidence="3">Lipoprotein</fullName>
    </recommendedName>
</protein>
<reference evidence="1 2" key="1">
    <citation type="submission" date="2021-03" db="EMBL/GenBank/DDBJ databases">
        <title>Genomic Encyclopedia of Type Strains, Phase IV (KMG-IV): sequencing the most valuable type-strain genomes for metagenomic binning, comparative biology and taxonomic classification.</title>
        <authorList>
            <person name="Goeker M."/>
        </authorList>
    </citation>
    <scope>NUCLEOTIDE SEQUENCE [LARGE SCALE GENOMIC DNA]</scope>
    <source>
        <strain evidence="1 2">DSM 26806</strain>
    </source>
</reference>
<dbReference type="RefSeq" id="WP_209860164.1">
    <property type="nucleotide sequence ID" value="NZ_JAGGLD010000001.1"/>
</dbReference>
<evidence type="ECO:0000313" key="2">
    <source>
        <dbReference type="Proteomes" id="UP001519288"/>
    </source>
</evidence>
<proteinExistence type="predicted"/>
<evidence type="ECO:0000313" key="1">
    <source>
        <dbReference type="EMBL" id="MBP2000277.1"/>
    </source>
</evidence>
<sequence>MVGCSDERTKPSEMLTFFATKNEAVQSFIKQSEMAQITLVEFILKDGHQLTIIKNPGPKYAVGEIVRKGQLISISKTSAWVQASGFAVENQFLDGGLYTLSLSTDSANGPNTYVKELGAYVTIQQGTHLDHMPLRNDIISSSVVISQ</sequence>
<accession>A0ABS4JEY5</accession>
<evidence type="ECO:0008006" key="3">
    <source>
        <dbReference type="Google" id="ProtNLM"/>
    </source>
</evidence>
<keyword evidence="2" id="KW-1185">Reference proteome</keyword>
<dbReference type="Proteomes" id="UP001519288">
    <property type="component" value="Unassembled WGS sequence"/>
</dbReference>
<dbReference type="EMBL" id="JAGGLD010000001">
    <property type="protein sequence ID" value="MBP2000277.1"/>
    <property type="molecule type" value="Genomic_DNA"/>
</dbReference>